<evidence type="ECO:0000259" key="2">
    <source>
        <dbReference type="Pfam" id="PF08906"/>
    </source>
</evidence>
<evidence type="ECO:0000259" key="1">
    <source>
        <dbReference type="Pfam" id="PF08887"/>
    </source>
</evidence>
<feature type="domain" description="GAD-related" evidence="1">
    <location>
        <begin position="6"/>
        <end position="84"/>
    </location>
</feature>
<evidence type="ECO:0000313" key="3">
    <source>
        <dbReference type="EMBL" id="KXT80851.1"/>
    </source>
</evidence>
<name>A0A139NY56_STROR</name>
<dbReference type="InterPro" id="IPR014983">
    <property type="entry name" value="GAD-rel"/>
</dbReference>
<dbReference type="RefSeq" id="WP_061415300.1">
    <property type="nucleotide sequence ID" value="NZ_KQ969521.1"/>
</dbReference>
<feature type="domain" description="T6SS immunity protein Tdi1 C-terminal" evidence="2">
    <location>
        <begin position="102"/>
        <end position="174"/>
    </location>
</feature>
<comment type="caution">
    <text evidence="3">The sequence shown here is derived from an EMBL/GenBank/DDBJ whole genome shotgun (WGS) entry which is preliminary data.</text>
</comment>
<reference evidence="3 4" key="1">
    <citation type="submission" date="2016-01" db="EMBL/GenBank/DDBJ databases">
        <title>Highly variable Streptococcus oralis are common among viridans streptococci isolated from primates.</title>
        <authorList>
            <person name="Denapaite D."/>
            <person name="Rieger M."/>
            <person name="Koendgen S."/>
            <person name="Brueckner R."/>
            <person name="Ochigava I."/>
            <person name="Kappeler P."/>
            <person name="Maetz-Rensing K."/>
            <person name="Leendertz F."/>
            <person name="Hakenbeck R."/>
        </authorList>
    </citation>
    <scope>NUCLEOTIDE SEQUENCE [LARGE SCALE GENOMIC DNA]</scope>
    <source>
        <strain evidence="3 4">DD15</strain>
    </source>
</reference>
<gene>
    <name evidence="3" type="ORF">SORDD15_01079</name>
</gene>
<dbReference type="OrthoDB" id="2216648at2"/>
<dbReference type="InterPro" id="IPR015002">
    <property type="entry name" value="T6SS_Tdi1_C"/>
</dbReference>
<evidence type="ECO:0008006" key="5">
    <source>
        <dbReference type="Google" id="ProtNLM"/>
    </source>
</evidence>
<accession>A0A139NY56</accession>
<protein>
    <recommendedName>
        <fullName evidence="5">GAD-like domain protein</fullName>
    </recommendedName>
</protein>
<dbReference type="AlphaFoldDB" id="A0A139NY56"/>
<proteinExistence type="predicted"/>
<dbReference type="EMBL" id="LQNX01000059">
    <property type="protein sequence ID" value="KXT80851.1"/>
    <property type="molecule type" value="Genomic_DNA"/>
</dbReference>
<sequence>MLENFVKVADMPQEVIEKYQNQVPAELVQIWQEDGLGTFLDGYLKVINPDDYLELLQDSYFRGDIAFPMFVTAFGDIITWEKNTYVGIVQYNIQDLDIMIKRMDRFIEYVDDKDFKDDYFDIPLYKKAVAKHGQLAYDECFGFVPLLALGGFKDVDHMDKVKVLEHIYLMYQLTGGVMDD</sequence>
<evidence type="ECO:0000313" key="4">
    <source>
        <dbReference type="Proteomes" id="UP000070678"/>
    </source>
</evidence>
<dbReference type="Pfam" id="PF08887">
    <property type="entry name" value="GAD-like"/>
    <property type="match status" value="1"/>
</dbReference>
<dbReference type="Proteomes" id="UP000070678">
    <property type="component" value="Unassembled WGS sequence"/>
</dbReference>
<organism evidence="3 4">
    <name type="scientific">Streptococcus oralis</name>
    <dbReference type="NCBI Taxonomy" id="1303"/>
    <lineage>
        <taxon>Bacteria</taxon>
        <taxon>Bacillati</taxon>
        <taxon>Bacillota</taxon>
        <taxon>Bacilli</taxon>
        <taxon>Lactobacillales</taxon>
        <taxon>Streptococcaceae</taxon>
        <taxon>Streptococcus</taxon>
    </lineage>
</organism>
<dbReference type="Pfam" id="PF08906">
    <property type="entry name" value="T6SS_Tdi1_C"/>
    <property type="match status" value="1"/>
</dbReference>
<dbReference type="PATRIC" id="fig|1303.78.peg.1142"/>